<sequence>MDSSTRLDQALFQLTPTRTRCDLVIFAGDVSERLASGLLEPFLSHLKSAEDQISKGGYSISLRPVGSHSPWFTKATLQRFVRFVSTPEVLERFETIEKEIAQIESSIQSSENNSLAIESEGNVSSFDANAKRLSASSKKDEQNGTYPNEENSKVRLQRVLDNRKAMLRKEQAMAYARALVAGFEPDSVDDLICFADAFGAIRLRKACINFLDLWKQKNEDRFWIDEIAAMQACAQPELAYIRTSGIILAGEDNGPSESTASHASLDINQDNSMPTSAQIPRTDGKAQTPMSWPNHLPQYLHNFQGPMFQQMPPYQGYLYPGMPGSYFPGNMQWPPNAEDSRSVLDQELDTRRSLKSSSRSKKKHSHAVEDSEEDASTASTDSSYDSVSDEHTEHVRKHSLTEKLHKKKSGKKASRKVVIRNINYITSNGDEKEKGSVSEGSQSDEDEKRHKSSSRRHKKQDRTKLSADQETDIIATNNGIKGNDNWDAFQNLLLRDEESQPAQFPEEYIANKNFENGKSRVVSNDSFVVTHKELDGRGQTSLEYFKEGNDVPPIMKKKASADEEMLFSQRQEASGNYSSATALSGVGTEFSITKSRKEEDWFMMNQSGKPANGDGNKDFTMLNGVSLSSSATDHFHVEKDKKDSLADDSFMIQSRPPEDQFNSQSGADLSLVSDIVGASELVNSKQDISRNESFNAYEPDDLFMVLERDSGIEQNAAPWTMEMDYENNISSSEANKNLSNIEKDEKQPSNREITSGKASGIRTGKVSSKDAKSRVPNGSLGRSKSDVVSRSKASPGSRTTVAKSKYEKEEENRKRMEELAIQRQKRIAERSSSNGLSTASSKKTGTGNKTSTRIEKPKIPPSTVCRNSTIERLATAKVSQVSPIQAKSDSTKRPTLKANGLRSQKTAGTEKKKQGPKEVKSSTQKEDAKKINGNLSLDTDTQPQAKYEMEAKVILPIKCGVALSVEPNDTNVNLKDIREVSSKPSAEKIDEHLISKKGSILENVGQLQIKSSVPNQDSTFGGNLSRDDKVLDKVSSVPGKGKPKDIPDVVLNPTAAASPNKSPAVSAVSPTVNPETDNNYSVSPKISGIDISTPPPSNMETPEPTHTRKKWNSEDDFSKAAKGFRKLLFFGKRS</sequence>
<proteinExistence type="predicted"/>
<keyword evidence="2" id="KW-1185">Reference proteome</keyword>
<protein>
    <submittedName>
        <fullName evidence="1">Uncharacterized protein</fullName>
    </submittedName>
</protein>
<dbReference type="Proteomes" id="UP000828941">
    <property type="component" value="Chromosome 9"/>
</dbReference>
<evidence type="ECO:0000313" key="2">
    <source>
        <dbReference type="Proteomes" id="UP000828941"/>
    </source>
</evidence>
<dbReference type="EMBL" id="CM039434">
    <property type="protein sequence ID" value="KAI4322911.1"/>
    <property type="molecule type" value="Genomic_DNA"/>
</dbReference>
<evidence type="ECO:0000313" key="1">
    <source>
        <dbReference type="EMBL" id="KAI4322911.1"/>
    </source>
</evidence>
<gene>
    <name evidence="1" type="ORF">L6164_022561</name>
</gene>
<organism evidence="1 2">
    <name type="scientific">Bauhinia variegata</name>
    <name type="common">Purple orchid tree</name>
    <name type="synonym">Phanera variegata</name>
    <dbReference type="NCBI Taxonomy" id="167791"/>
    <lineage>
        <taxon>Eukaryota</taxon>
        <taxon>Viridiplantae</taxon>
        <taxon>Streptophyta</taxon>
        <taxon>Embryophyta</taxon>
        <taxon>Tracheophyta</taxon>
        <taxon>Spermatophyta</taxon>
        <taxon>Magnoliopsida</taxon>
        <taxon>eudicotyledons</taxon>
        <taxon>Gunneridae</taxon>
        <taxon>Pentapetalae</taxon>
        <taxon>rosids</taxon>
        <taxon>fabids</taxon>
        <taxon>Fabales</taxon>
        <taxon>Fabaceae</taxon>
        <taxon>Cercidoideae</taxon>
        <taxon>Cercideae</taxon>
        <taxon>Bauhiniinae</taxon>
        <taxon>Bauhinia</taxon>
    </lineage>
</organism>
<reference evidence="1 2" key="1">
    <citation type="journal article" date="2022" name="DNA Res.">
        <title>Chromosomal-level genome assembly of the orchid tree Bauhinia variegata (Leguminosae; Cercidoideae) supports the allotetraploid origin hypothesis of Bauhinia.</title>
        <authorList>
            <person name="Zhong Y."/>
            <person name="Chen Y."/>
            <person name="Zheng D."/>
            <person name="Pang J."/>
            <person name="Liu Y."/>
            <person name="Luo S."/>
            <person name="Meng S."/>
            <person name="Qian L."/>
            <person name="Wei D."/>
            <person name="Dai S."/>
            <person name="Zhou R."/>
        </authorList>
    </citation>
    <scope>NUCLEOTIDE SEQUENCE [LARGE SCALE GENOMIC DNA]</scope>
    <source>
        <strain evidence="1">BV-YZ2020</strain>
    </source>
</reference>
<name>A0ACB9MG12_BAUVA</name>
<comment type="caution">
    <text evidence="1">The sequence shown here is derived from an EMBL/GenBank/DDBJ whole genome shotgun (WGS) entry which is preliminary data.</text>
</comment>
<accession>A0ACB9MG12</accession>